<dbReference type="EMBL" id="CAEZZU010000182">
    <property type="protein sequence ID" value="CAB4786482.1"/>
    <property type="molecule type" value="Genomic_DNA"/>
</dbReference>
<gene>
    <name evidence="1" type="ORF">UFOPK2925_01149</name>
</gene>
<evidence type="ECO:0000313" key="1">
    <source>
        <dbReference type="EMBL" id="CAB4786482.1"/>
    </source>
</evidence>
<organism evidence="1">
    <name type="scientific">freshwater metagenome</name>
    <dbReference type="NCBI Taxonomy" id="449393"/>
    <lineage>
        <taxon>unclassified sequences</taxon>
        <taxon>metagenomes</taxon>
        <taxon>ecological metagenomes</taxon>
    </lineage>
</organism>
<accession>A0A6J6WNZ8</accession>
<proteinExistence type="predicted"/>
<name>A0A6J6WNZ8_9ZZZZ</name>
<sequence length="60" mass="6394">MVSTVGVLMTTDEGQVGVVEIERSPTVAVLRVEVSLNCAFLLAGLPAARVEHLSWFVPVV</sequence>
<dbReference type="AlphaFoldDB" id="A0A6J6WNZ8"/>
<reference evidence="1" key="1">
    <citation type="submission" date="2020-05" db="EMBL/GenBank/DDBJ databases">
        <authorList>
            <person name="Chiriac C."/>
            <person name="Salcher M."/>
            <person name="Ghai R."/>
            <person name="Kavagutti S V."/>
        </authorList>
    </citation>
    <scope>NUCLEOTIDE SEQUENCE</scope>
</reference>
<protein>
    <submittedName>
        <fullName evidence="1">Unannotated protein</fullName>
    </submittedName>
</protein>